<dbReference type="RefSeq" id="WP_387703324.1">
    <property type="nucleotide sequence ID" value="NZ_JBIAMX010000035.1"/>
</dbReference>
<evidence type="ECO:0000313" key="3">
    <source>
        <dbReference type="EMBL" id="MFF0547228.1"/>
    </source>
</evidence>
<evidence type="ECO:0000256" key="1">
    <source>
        <dbReference type="SAM" id="MobiDB-lite"/>
    </source>
</evidence>
<keyword evidence="4" id="KW-1185">Reference proteome</keyword>
<sequence>MMPNIVKGADMAGLLRYLAGPGRANEHTNPMVVAGDLVTTAVYGGRIDVPRATELAKLLDSPRQTVLRGEPVLVTNYREAHARIAEGVPRRQAFDEATKDQNVWHCSLALNPKEGQLDPAKWGEIARRFMREMEFIDRADGAPDVRWTAIHHGLTKGGGDHIHIAMAVVRPDGSLADVRRDHPRSQEASRVIEHEFGLTVLASREDRATEQATRPDERGRAERVGAPETDREALRRRVRAVATAAESEAEFVRELRAGGMVLRPRFAKGSTEEVVGYAIRMPAQKNQKTGAWEKAIWYGGGQLAKDLTLSSLRGWTGWDTSEDARQAAVAEWARPSTTRTGRVIGPDPMSEQDAIRQLGRWSHYMSTIPVTDRDAWAKAASQTAGLFAAASVRTETKPGPLDAVSRQLARTGQLPAHRRRPQQVHGQGMRAVARMLWSMQSEATSKVALAVALTECLLAIMDMLAERDRAQAAKALAAHAHRSLTQVHMRAAGIDPTRRTVPVTEVGSPPWAAARRSLAVINREDRVAVEDEIATTASAWQAKRTGLAGRPGTLHVDEFGHVLGEVRRAPTSAERAAGPLTPPSGGQRSEPTRSTGPRPYPGYDPYGRDRDRGQGHGR</sequence>
<feature type="region of interest" description="Disordered" evidence="1">
    <location>
        <begin position="329"/>
        <end position="349"/>
    </location>
</feature>
<evidence type="ECO:0000259" key="2">
    <source>
        <dbReference type="Pfam" id="PF03432"/>
    </source>
</evidence>
<comment type="caution">
    <text evidence="3">The sequence shown here is derived from an EMBL/GenBank/DDBJ whole genome shotgun (WGS) entry which is preliminary data.</text>
</comment>
<protein>
    <submittedName>
        <fullName evidence="3">Relaxase/mobilization nuclease domain-containing protein</fullName>
    </submittedName>
</protein>
<dbReference type="InterPro" id="IPR005094">
    <property type="entry name" value="Endonuclease_MobA/VirD2"/>
</dbReference>
<evidence type="ECO:0000313" key="4">
    <source>
        <dbReference type="Proteomes" id="UP001601444"/>
    </source>
</evidence>
<feature type="region of interest" description="Disordered" evidence="1">
    <location>
        <begin position="569"/>
        <end position="618"/>
    </location>
</feature>
<reference evidence="3 4" key="1">
    <citation type="submission" date="2024-10" db="EMBL/GenBank/DDBJ databases">
        <title>The Natural Products Discovery Center: Release of the First 8490 Sequenced Strains for Exploring Actinobacteria Biosynthetic Diversity.</title>
        <authorList>
            <person name="Kalkreuter E."/>
            <person name="Kautsar S.A."/>
            <person name="Yang D."/>
            <person name="Bader C.D."/>
            <person name="Teijaro C.N."/>
            <person name="Fluegel L."/>
            <person name="Davis C.M."/>
            <person name="Simpson J.R."/>
            <person name="Lauterbach L."/>
            <person name="Steele A.D."/>
            <person name="Gui C."/>
            <person name="Meng S."/>
            <person name="Li G."/>
            <person name="Viehrig K."/>
            <person name="Ye F."/>
            <person name="Su P."/>
            <person name="Kiefer A.F."/>
            <person name="Nichols A."/>
            <person name="Cepeda A.J."/>
            <person name="Yan W."/>
            <person name="Fan B."/>
            <person name="Jiang Y."/>
            <person name="Adhikari A."/>
            <person name="Zheng C.-J."/>
            <person name="Schuster L."/>
            <person name="Cowan T.M."/>
            <person name="Smanski M.J."/>
            <person name="Chevrette M.G."/>
            <person name="De Carvalho L.P.S."/>
            <person name="Shen B."/>
        </authorList>
    </citation>
    <scope>NUCLEOTIDE SEQUENCE [LARGE SCALE GENOMIC DNA]</scope>
    <source>
        <strain evidence="3 4">NPDC004045</strain>
    </source>
</reference>
<feature type="domain" description="MobA/VirD2-like nuclease" evidence="2">
    <location>
        <begin position="72"/>
        <end position="198"/>
    </location>
</feature>
<organism evidence="3 4">
    <name type="scientific">Nocardia thailandica</name>
    <dbReference type="NCBI Taxonomy" id="257275"/>
    <lineage>
        <taxon>Bacteria</taxon>
        <taxon>Bacillati</taxon>
        <taxon>Actinomycetota</taxon>
        <taxon>Actinomycetes</taxon>
        <taxon>Mycobacteriales</taxon>
        <taxon>Nocardiaceae</taxon>
        <taxon>Nocardia</taxon>
    </lineage>
</organism>
<feature type="compositionally biased region" description="Polar residues" evidence="1">
    <location>
        <begin position="584"/>
        <end position="595"/>
    </location>
</feature>
<accession>A0ABW6PYL0</accession>
<dbReference type="Pfam" id="PF03432">
    <property type="entry name" value="Relaxase"/>
    <property type="match status" value="1"/>
</dbReference>
<gene>
    <name evidence="3" type="ORF">ACFYTF_30790</name>
</gene>
<feature type="compositionally biased region" description="Basic and acidic residues" evidence="1">
    <location>
        <begin position="606"/>
        <end position="618"/>
    </location>
</feature>
<proteinExistence type="predicted"/>
<feature type="region of interest" description="Disordered" evidence="1">
    <location>
        <begin position="204"/>
        <end position="231"/>
    </location>
</feature>
<dbReference type="EMBL" id="JBIAMX010000035">
    <property type="protein sequence ID" value="MFF0547228.1"/>
    <property type="molecule type" value="Genomic_DNA"/>
</dbReference>
<dbReference type="Proteomes" id="UP001601444">
    <property type="component" value="Unassembled WGS sequence"/>
</dbReference>
<name>A0ABW6PYL0_9NOCA</name>